<evidence type="ECO:0000256" key="1">
    <source>
        <dbReference type="ARBA" id="ARBA00008383"/>
    </source>
</evidence>
<name>A0A0N4Y888_NIPBR</name>
<dbReference type="Proteomes" id="UP000271162">
    <property type="component" value="Unassembled WGS sequence"/>
</dbReference>
<dbReference type="PANTHER" id="PTHR48228">
    <property type="entry name" value="SUCCINYL-COA--D-CITRAMALATE COA-TRANSFERASE"/>
    <property type="match status" value="1"/>
</dbReference>
<dbReference type="InterPro" id="IPR023606">
    <property type="entry name" value="CoA-Trfase_III_dom_1_sf"/>
</dbReference>
<dbReference type="STRING" id="27835.A0A0N4Y888"/>
<evidence type="ECO:0000313" key="4">
    <source>
        <dbReference type="WBParaSite" id="NBR_0001242101-mRNA-1"/>
    </source>
</evidence>
<reference evidence="4" key="1">
    <citation type="submission" date="2017-02" db="UniProtKB">
        <authorList>
            <consortium name="WormBaseParasite"/>
        </authorList>
    </citation>
    <scope>IDENTIFICATION</scope>
</reference>
<dbReference type="GO" id="GO:0008111">
    <property type="term" value="F:alpha-methylacyl-CoA racemase activity"/>
    <property type="evidence" value="ECO:0007669"/>
    <property type="project" value="TreeGrafter"/>
</dbReference>
<dbReference type="SUPFAM" id="SSF89796">
    <property type="entry name" value="CoA-transferase family III (CaiB/BaiF)"/>
    <property type="match status" value="1"/>
</dbReference>
<keyword evidence="3" id="KW-1185">Reference proteome</keyword>
<dbReference type="Pfam" id="PF02515">
    <property type="entry name" value="CoA_transf_3"/>
    <property type="match status" value="1"/>
</dbReference>
<dbReference type="PANTHER" id="PTHR48228:SF5">
    <property type="entry name" value="ALPHA-METHYLACYL-COA RACEMASE"/>
    <property type="match status" value="1"/>
</dbReference>
<reference evidence="2 3" key="2">
    <citation type="submission" date="2018-11" db="EMBL/GenBank/DDBJ databases">
        <authorList>
            <consortium name="Pathogen Informatics"/>
        </authorList>
    </citation>
    <scope>NUCLEOTIDE SEQUENCE [LARGE SCALE GENOMIC DNA]</scope>
</reference>
<dbReference type="GO" id="GO:0005739">
    <property type="term" value="C:mitochondrion"/>
    <property type="evidence" value="ECO:0007669"/>
    <property type="project" value="TreeGrafter"/>
</dbReference>
<dbReference type="OMA" id="WIPQPAP"/>
<dbReference type="WBParaSite" id="NBR_0001242101-mRNA-1">
    <property type="protein sequence ID" value="NBR_0001242101-mRNA-1"/>
    <property type="gene ID" value="NBR_0001242101"/>
</dbReference>
<evidence type="ECO:0000313" key="2">
    <source>
        <dbReference type="EMBL" id="VDL76008.1"/>
    </source>
</evidence>
<dbReference type="Gene3D" id="3.30.1540.10">
    <property type="entry name" value="formyl-coa transferase, domain 3"/>
    <property type="match status" value="1"/>
</dbReference>
<comment type="similarity">
    <text evidence="1">Belongs to the CoA-transferase III family.</text>
</comment>
<gene>
    <name evidence="2" type="ORF">NBR_LOCUS12419</name>
</gene>
<dbReference type="GO" id="GO:0008206">
    <property type="term" value="P:bile acid metabolic process"/>
    <property type="evidence" value="ECO:0007669"/>
    <property type="project" value="TreeGrafter"/>
</dbReference>
<dbReference type="EMBL" id="UYSL01020753">
    <property type="protein sequence ID" value="VDL76008.1"/>
    <property type="molecule type" value="Genomic_DNA"/>
</dbReference>
<dbReference type="InterPro" id="IPR003673">
    <property type="entry name" value="CoA-Trfase_fam_III"/>
</dbReference>
<dbReference type="AlphaFoldDB" id="A0A0N4Y888"/>
<protein>
    <submittedName>
        <fullName evidence="4">Alpha-methylacyl-CoA racemase (inferred by orthology to a human protein)</fullName>
    </submittedName>
</protein>
<sequence length="206" mass="23188">MVFAGKQRTGCVSANRLRSTAFGVVAALLKREKNGADLQFHVLPVVYFFTNPVYYKGGHGCIIDCSMSEGLSYLGSFVRRYYDMEHLTYKAKDDKWVAVGALEPKFNTTLFTVLGMDISISDMYSDPAGVESKMEEIFRRKTRDEWMSLFAESDACVTPVLSLDEAIKDPHNVARESFTKDGNTFVPQPAPKMYSGEEFRKLTSKL</sequence>
<evidence type="ECO:0000313" key="3">
    <source>
        <dbReference type="Proteomes" id="UP000271162"/>
    </source>
</evidence>
<organism evidence="4">
    <name type="scientific">Nippostrongylus brasiliensis</name>
    <name type="common">Rat hookworm</name>
    <dbReference type="NCBI Taxonomy" id="27835"/>
    <lineage>
        <taxon>Eukaryota</taxon>
        <taxon>Metazoa</taxon>
        <taxon>Ecdysozoa</taxon>
        <taxon>Nematoda</taxon>
        <taxon>Chromadorea</taxon>
        <taxon>Rhabditida</taxon>
        <taxon>Rhabditina</taxon>
        <taxon>Rhabditomorpha</taxon>
        <taxon>Strongyloidea</taxon>
        <taxon>Heligmosomidae</taxon>
        <taxon>Nippostrongylus</taxon>
    </lineage>
</organism>
<accession>A0A0N4Y888</accession>
<proteinExistence type="inferred from homology"/>
<dbReference type="InterPro" id="IPR044855">
    <property type="entry name" value="CoA-Trfase_III_dom3_sf"/>
</dbReference>
<dbReference type="InterPro" id="IPR050509">
    <property type="entry name" value="CoA-transferase_III"/>
</dbReference>